<keyword evidence="3" id="KW-1185">Reference proteome</keyword>
<dbReference type="VEuPathDB" id="HostDB:ENSMMUG00000051997"/>
<sequence>MISAHCNLRLPVSSDSPALVSTVTEITGACHFVWLIFSIFSRDGVSPCWPGWSRIPDLRRSTCLGLPKCWDYRHEPPHLTSWHQFNRETESSERSGTVCPPSRPC</sequence>
<dbReference type="AlphaFoldDB" id="A0A5F7Z852"/>
<feature type="region of interest" description="Disordered" evidence="1">
    <location>
        <begin position="84"/>
        <end position="105"/>
    </location>
</feature>
<reference evidence="3" key="1">
    <citation type="journal article" date="2007" name="Science">
        <title>Evolutionary and biomedical insights from the rhesus macaque genome.</title>
        <authorList>
            <person name="Gibbs R.A."/>
            <person name="Rogers J."/>
            <person name="Katze M.G."/>
            <person name="Bumgarner R."/>
            <person name="Weinstock G.M."/>
            <person name="Mardis E.R."/>
            <person name="Remington K.A."/>
            <person name="Strausberg R.L."/>
            <person name="Venter J.C."/>
            <person name="Wilson R.K."/>
            <person name="Batzer M.A."/>
            <person name="Bustamante C.D."/>
            <person name="Eichler E.E."/>
            <person name="Hahn M.W."/>
            <person name="Hardison R.C."/>
            <person name="Makova K.D."/>
            <person name="Miller W."/>
            <person name="Milosavljevic A."/>
            <person name="Palermo R.E."/>
            <person name="Siepel A."/>
            <person name="Sikela J.M."/>
            <person name="Attaway T."/>
            <person name="Bell S."/>
            <person name="Bernard K.E."/>
            <person name="Buhay C.J."/>
            <person name="Chandrabose M.N."/>
            <person name="Dao M."/>
            <person name="Davis C."/>
            <person name="Delehaunty K.D."/>
            <person name="Ding Y."/>
            <person name="Dinh H.H."/>
            <person name="Dugan-Rocha S."/>
            <person name="Fulton L.A."/>
            <person name="Gabisi R.A."/>
            <person name="Garner T.T."/>
            <person name="Godfrey J."/>
            <person name="Hawes A.C."/>
            <person name="Hernandez J."/>
            <person name="Hines S."/>
            <person name="Holder M."/>
            <person name="Hume J."/>
            <person name="Jhangiani S.N."/>
            <person name="Joshi V."/>
            <person name="Khan Z.M."/>
            <person name="Kirkness E.F."/>
            <person name="Cree A."/>
            <person name="Fowler R.G."/>
            <person name="Lee S."/>
            <person name="Lewis L.R."/>
            <person name="Li Z."/>
            <person name="Liu Y.-S."/>
            <person name="Moore S.M."/>
            <person name="Muzny D."/>
            <person name="Nazareth L.V."/>
            <person name="Ngo D.N."/>
            <person name="Okwuonu G.O."/>
            <person name="Pai G."/>
            <person name="Parker D."/>
            <person name="Paul H.A."/>
            <person name="Pfannkoch C."/>
            <person name="Pohl C.S."/>
            <person name="Rogers Y.-H.C."/>
            <person name="Ruiz S.J."/>
            <person name="Sabo A."/>
            <person name="Santibanez J."/>
            <person name="Schneider B.W."/>
            <person name="Smith S.M."/>
            <person name="Sodergren E."/>
            <person name="Svatek A.F."/>
            <person name="Utterback T.R."/>
            <person name="Vattathil S."/>
            <person name="Warren W."/>
            <person name="White C.S."/>
            <person name="Chinwalla A.T."/>
            <person name="Feng Y."/>
            <person name="Halpern A.L."/>
            <person name="Hillier L.W."/>
            <person name="Huang X."/>
            <person name="Minx P."/>
            <person name="Nelson J.O."/>
            <person name="Pepin K.H."/>
            <person name="Qin X."/>
            <person name="Sutton G.G."/>
            <person name="Venter E."/>
            <person name="Walenz B.P."/>
            <person name="Wallis J.W."/>
            <person name="Worley K.C."/>
            <person name="Yang S.-P."/>
            <person name="Jones S.M."/>
            <person name="Marra M.A."/>
            <person name="Rocchi M."/>
            <person name="Schein J.E."/>
            <person name="Baertsch R."/>
            <person name="Clarke L."/>
            <person name="Csuros M."/>
            <person name="Glasscock J."/>
            <person name="Harris R.A."/>
            <person name="Havlak P."/>
            <person name="Jackson A.R."/>
            <person name="Jiang H."/>
            <person name="Liu Y."/>
            <person name="Messina D.N."/>
            <person name="Shen Y."/>
            <person name="Song H.X.-Z."/>
            <person name="Wylie T."/>
            <person name="Zhang L."/>
            <person name="Birney E."/>
            <person name="Han K."/>
            <person name="Konkel M.K."/>
            <person name="Lee J."/>
            <person name="Smit A.F.A."/>
            <person name="Ullmer B."/>
            <person name="Wang H."/>
            <person name="Xing J."/>
            <person name="Burhans R."/>
            <person name="Cheng Z."/>
            <person name="Karro J.E."/>
            <person name="Ma J."/>
            <person name="Raney B."/>
            <person name="She X."/>
            <person name="Cox M.J."/>
            <person name="Demuth J.P."/>
            <person name="Dumas L.J."/>
            <person name="Han S.-G."/>
            <person name="Hopkins J."/>
            <person name="Karimpour-Fard A."/>
            <person name="Kim Y.H."/>
            <person name="Pollack J.R."/>
            <person name="Vinar T."/>
            <person name="Addo-Quaye C."/>
            <person name="Degenhardt J."/>
            <person name="Denby A."/>
            <person name="Hubisz M.J."/>
            <person name="Indap A."/>
            <person name="Kosiol C."/>
            <person name="Lahn B.T."/>
            <person name="Lawson H.A."/>
            <person name="Marklein A."/>
            <person name="Nielsen R."/>
            <person name="Vallender E.J."/>
            <person name="Clark A.G."/>
            <person name="Ferguson B."/>
            <person name="Hernandez R.D."/>
            <person name="Hirani K."/>
            <person name="Kehrer-Sawatzki H."/>
            <person name="Kolb J."/>
            <person name="Patil S."/>
            <person name="Pu L.-L."/>
            <person name="Ren Y."/>
            <person name="Smith D.G."/>
            <person name="Wheeler D.A."/>
            <person name="Schenck I."/>
            <person name="Ball E.V."/>
            <person name="Chen R."/>
            <person name="Cooper D.N."/>
            <person name="Giardine B."/>
            <person name="Hsu F."/>
            <person name="Kent W.J."/>
            <person name="Lesk A."/>
            <person name="Nelson D.L."/>
            <person name="O'brien W.E."/>
            <person name="Pruefer K."/>
            <person name="Stenson P.D."/>
            <person name="Wallace J.C."/>
            <person name="Ke H."/>
            <person name="Liu X.-M."/>
            <person name="Wang P."/>
            <person name="Xiang A.P."/>
            <person name="Yang F."/>
            <person name="Barber G.P."/>
            <person name="Haussler D."/>
            <person name="Karolchik D."/>
            <person name="Kern A.D."/>
            <person name="Kuhn R.M."/>
            <person name="Smith K.E."/>
            <person name="Zwieg A.S."/>
        </authorList>
    </citation>
    <scope>NUCLEOTIDE SEQUENCE [LARGE SCALE GENOMIC DNA]</scope>
    <source>
        <strain evidence="3">17573</strain>
    </source>
</reference>
<dbReference type="OMA" id="IRSFHIF"/>
<reference evidence="2" key="3">
    <citation type="submission" date="2025-08" db="UniProtKB">
        <authorList>
            <consortium name="Ensembl"/>
        </authorList>
    </citation>
    <scope>IDENTIFICATION</scope>
    <source>
        <strain evidence="2">17573</strain>
    </source>
</reference>
<proteinExistence type="predicted"/>
<dbReference type="PaxDb" id="9544-ENSMMUP00000034125"/>
<dbReference type="PANTHER" id="PTHR12138">
    <property type="entry name" value="PRIMATE-EXPANDED PROTEIN FAMILY"/>
    <property type="match status" value="1"/>
</dbReference>
<dbReference type="Proteomes" id="UP000006718">
    <property type="component" value="Chromosome 10"/>
</dbReference>
<organism evidence="2 3">
    <name type="scientific">Macaca mulatta</name>
    <name type="common">Rhesus macaque</name>
    <dbReference type="NCBI Taxonomy" id="9544"/>
    <lineage>
        <taxon>Eukaryota</taxon>
        <taxon>Metazoa</taxon>
        <taxon>Chordata</taxon>
        <taxon>Craniata</taxon>
        <taxon>Vertebrata</taxon>
        <taxon>Euteleostomi</taxon>
        <taxon>Mammalia</taxon>
        <taxon>Eutheria</taxon>
        <taxon>Euarchontoglires</taxon>
        <taxon>Primates</taxon>
        <taxon>Haplorrhini</taxon>
        <taxon>Catarrhini</taxon>
        <taxon>Cercopithecidae</taxon>
        <taxon>Cercopithecinae</taxon>
        <taxon>Macaca</taxon>
    </lineage>
</organism>
<dbReference type="PANTHER" id="PTHR12138:SF75">
    <property type="entry name" value="SECRETED PROTEIN"/>
    <property type="match status" value="1"/>
</dbReference>
<dbReference type="GeneTree" id="ENSGT01150000287196"/>
<reference evidence="2" key="4">
    <citation type="submission" date="2025-09" db="UniProtKB">
        <authorList>
            <consortium name="Ensembl"/>
        </authorList>
    </citation>
    <scope>IDENTIFICATION</scope>
    <source>
        <strain evidence="2">17573</strain>
    </source>
</reference>
<dbReference type="Ensembl" id="ENSMMUT00000080135.1">
    <property type="protein sequence ID" value="ENSMMUP00000061705.1"/>
    <property type="gene ID" value="ENSMMUG00000051997.1"/>
</dbReference>
<reference evidence="2" key="2">
    <citation type="submission" date="2019-01" db="EMBL/GenBank/DDBJ databases">
        <authorList>
            <person name="Graves T."/>
            <person name="Eichler E.E."/>
            <person name="Wilson R.K."/>
        </authorList>
    </citation>
    <scope>NUCLEOTIDE SEQUENCE [LARGE SCALE GENOMIC DNA]</scope>
    <source>
        <strain evidence="2">17573</strain>
    </source>
</reference>
<dbReference type="Bgee" id="ENSMMUG00000051997">
    <property type="expression patterns" value="Expressed in ileum and 20 other cell types or tissues"/>
</dbReference>
<accession>A0A5F7Z852</accession>
<protein>
    <submittedName>
        <fullName evidence="2">Uncharacterized protein</fullName>
    </submittedName>
</protein>
<name>A0A5F7Z852_MACMU</name>
<evidence type="ECO:0000256" key="1">
    <source>
        <dbReference type="SAM" id="MobiDB-lite"/>
    </source>
</evidence>
<evidence type="ECO:0000313" key="2">
    <source>
        <dbReference type="Ensembl" id="ENSMMUP00000061705.1"/>
    </source>
</evidence>
<dbReference type="InParanoid" id="A0A5F7Z852"/>
<evidence type="ECO:0000313" key="3">
    <source>
        <dbReference type="Proteomes" id="UP000006718"/>
    </source>
</evidence>